<dbReference type="Proteomes" id="UP000326877">
    <property type="component" value="Unassembled WGS sequence"/>
</dbReference>
<gene>
    <name evidence="5" type="ORF">BDV23DRAFT_76815</name>
</gene>
<feature type="compositionally biased region" description="Basic and acidic residues" evidence="3">
    <location>
        <begin position="372"/>
        <end position="384"/>
    </location>
</feature>
<dbReference type="Gene3D" id="3.30.70.330">
    <property type="match status" value="2"/>
</dbReference>
<dbReference type="InterPro" id="IPR039171">
    <property type="entry name" value="Cwc2/Slt11"/>
</dbReference>
<proteinExistence type="predicted"/>
<reference evidence="5" key="1">
    <citation type="submission" date="2019-04" db="EMBL/GenBank/DDBJ databases">
        <title>Friends and foes A comparative genomics studyof 23 Aspergillus species from section Flavi.</title>
        <authorList>
            <consortium name="DOE Joint Genome Institute"/>
            <person name="Kjaerbolling I."/>
            <person name="Vesth T."/>
            <person name="Frisvad J.C."/>
            <person name="Nybo J.L."/>
            <person name="Theobald S."/>
            <person name="Kildgaard S."/>
            <person name="Isbrandt T."/>
            <person name="Kuo A."/>
            <person name="Sato A."/>
            <person name="Lyhne E.K."/>
            <person name="Kogle M.E."/>
            <person name="Wiebenga A."/>
            <person name="Kun R.S."/>
            <person name="Lubbers R.J."/>
            <person name="Makela M.R."/>
            <person name="Barry K."/>
            <person name="Chovatia M."/>
            <person name="Clum A."/>
            <person name="Daum C."/>
            <person name="Haridas S."/>
            <person name="He G."/>
            <person name="LaButti K."/>
            <person name="Lipzen A."/>
            <person name="Mondo S."/>
            <person name="Riley R."/>
            <person name="Salamov A."/>
            <person name="Simmons B.A."/>
            <person name="Magnuson J.K."/>
            <person name="Henrissat B."/>
            <person name="Mortensen U.H."/>
            <person name="Larsen T.O."/>
            <person name="Devries R.P."/>
            <person name="Grigoriev I.V."/>
            <person name="Machida M."/>
            <person name="Baker S.E."/>
            <person name="Andersen M.R."/>
        </authorList>
    </citation>
    <scope>NUCLEOTIDE SEQUENCE [LARGE SCALE GENOMIC DNA]</scope>
    <source>
        <strain evidence="5">IBT 14317</strain>
    </source>
</reference>
<dbReference type="InterPro" id="IPR000504">
    <property type="entry name" value="RRM_dom"/>
</dbReference>
<dbReference type="AlphaFoldDB" id="A0A5N7CAF1"/>
<name>A0A5N7CAF1_PETAA</name>
<feature type="region of interest" description="Disordered" evidence="3">
    <location>
        <begin position="365"/>
        <end position="393"/>
    </location>
</feature>
<sequence length="393" mass="44071">MLFEILSVTMPSSFITVEKRHFESLLQRAEAQLSLENSNSTSSNSVTISNLEYQNLLAISTQFTKLKESLLNGGLSQETLDILIYGSPPPSDLQNDGKACSGDFPECKENLPDSKTNPTHSHKHWGTYDEDDEEGVLLASQDSDRDDYEISSRSSGSSVASTLQRTVLLRGLPERVTHKDLVGAVKGGALLHIYLRARERMASISFVEETNAQDFMQHAKHHGVYVAGRRVEASWNDRQFYLPPFVRTKINNGASRNLVIYNVQPNITEWLVRKDLDHIHNLIVISVIFKQGNAYISTNSVHNALFARSCMMSRLTYKGMRIGFYPDECSEPPTKAPTGPKKELQAPSKKSVSVLNRFQLLSLDGAEEDESEREHEQAGLDSYRHNTALKVQQ</sequence>
<evidence type="ECO:0000313" key="5">
    <source>
        <dbReference type="EMBL" id="KAE8390807.1"/>
    </source>
</evidence>
<protein>
    <recommendedName>
        <fullName evidence="4">RRM domain-containing protein</fullName>
    </recommendedName>
</protein>
<dbReference type="InterPro" id="IPR035979">
    <property type="entry name" value="RBD_domain_sf"/>
</dbReference>
<dbReference type="PROSITE" id="PS50102">
    <property type="entry name" value="RRM"/>
    <property type="match status" value="1"/>
</dbReference>
<dbReference type="InterPro" id="IPR012677">
    <property type="entry name" value="Nucleotide-bd_a/b_plait_sf"/>
</dbReference>
<dbReference type="CDD" id="cd12261">
    <property type="entry name" value="RRM1_3_MRN1"/>
    <property type="match status" value="1"/>
</dbReference>
<dbReference type="OrthoDB" id="2935572at2759"/>
<evidence type="ECO:0000259" key="4">
    <source>
        <dbReference type="PROSITE" id="PS50102"/>
    </source>
</evidence>
<dbReference type="GO" id="GO:0003729">
    <property type="term" value="F:mRNA binding"/>
    <property type="evidence" value="ECO:0007669"/>
    <property type="project" value="TreeGrafter"/>
</dbReference>
<dbReference type="GO" id="GO:0000398">
    <property type="term" value="P:mRNA splicing, via spliceosome"/>
    <property type="evidence" value="ECO:0007669"/>
    <property type="project" value="TreeGrafter"/>
</dbReference>
<dbReference type="EMBL" id="ML735251">
    <property type="protein sequence ID" value="KAE8390807.1"/>
    <property type="molecule type" value="Genomic_DNA"/>
</dbReference>
<dbReference type="PANTHER" id="PTHR14089">
    <property type="entry name" value="PRE-MRNA-SPLICING FACTOR RBM22"/>
    <property type="match status" value="1"/>
</dbReference>
<feature type="domain" description="RRM" evidence="4">
    <location>
        <begin position="165"/>
        <end position="238"/>
    </location>
</feature>
<evidence type="ECO:0000256" key="3">
    <source>
        <dbReference type="SAM" id="MobiDB-lite"/>
    </source>
</evidence>
<evidence type="ECO:0000256" key="2">
    <source>
        <dbReference type="PROSITE-ProRule" id="PRU00176"/>
    </source>
</evidence>
<organism evidence="5">
    <name type="scientific">Petromyces alliaceus</name>
    <name type="common">Aspergillus alliaceus</name>
    <dbReference type="NCBI Taxonomy" id="209559"/>
    <lineage>
        <taxon>Eukaryota</taxon>
        <taxon>Fungi</taxon>
        <taxon>Dikarya</taxon>
        <taxon>Ascomycota</taxon>
        <taxon>Pezizomycotina</taxon>
        <taxon>Eurotiomycetes</taxon>
        <taxon>Eurotiomycetidae</taxon>
        <taxon>Eurotiales</taxon>
        <taxon>Aspergillaceae</taxon>
        <taxon>Aspergillus</taxon>
        <taxon>Aspergillus subgen. Circumdati</taxon>
    </lineage>
</organism>
<feature type="region of interest" description="Disordered" evidence="3">
    <location>
        <begin position="331"/>
        <end position="350"/>
    </location>
</feature>
<keyword evidence="1 2" id="KW-0694">RNA-binding</keyword>
<accession>A0A5N7CAF1</accession>
<evidence type="ECO:0000256" key="1">
    <source>
        <dbReference type="ARBA" id="ARBA00022884"/>
    </source>
</evidence>
<dbReference type="SUPFAM" id="SSF54928">
    <property type="entry name" value="RNA-binding domain, RBD"/>
    <property type="match status" value="1"/>
</dbReference>
<dbReference type="PANTHER" id="PTHR14089:SF14">
    <property type="entry name" value="RRM DOMAIN-CONTAINING PROTEIN"/>
    <property type="match status" value="1"/>
</dbReference>
<feature type="region of interest" description="Disordered" evidence="3">
    <location>
        <begin position="94"/>
        <end position="133"/>
    </location>
</feature>
<dbReference type="GO" id="GO:0010494">
    <property type="term" value="C:cytoplasmic stress granule"/>
    <property type="evidence" value="ECO:0007669"/>
    <property type="project" value="TreeGrafter"/>
</dbReference>